<dbReference type="EMBL" id="JBFXLS010000047">
    <property type="protein sequence ID" value="KAL2824063.1"/>
    <property type="molecule type" value="Genomic_DNA"/>
</dbReference>
<keyword evidence="1" id="KW-0472">Membrane</keyword>
<evidence type="ECO:0000256" key="1">
    <source>
        <dbReference type="SAM" id="Phobius"/>
    </source>
</evidence>
<proteinExistence type="predicted"/>
<keyword evidence="1" id="KW-1133">Transmembrane helix</keyword>
<keyword evidence="1" id="KW-0812">Transmembrane</keyword>
<name>A0ABR4I8J8_9EURO</name>
<reference evidence="2 3" key="1">
    <citation type="submission" date="2024-07" db="EMBL/GenBank/DDBJ databases">
        <title>Section-level genome sequencing and comparative genomics of Aspergillus sections Usti and Cavernicolus.</title>
        <authorList>
            <consortium name="Lawrence Berkeley National Laboratory"/>
            <person name="Nybo J.L."/>
            <person name="Vesth T.C."/>
            <person name="Theobald S."/>
            <person name="Frisvad J.C."/>
            <person name="Larsen T.O."/>
            <person name="Kjaerboelling I."/>
            <person name="Rothschild-Mancinelli K."/>
            <person name="Lyhne E.K."/>
            <person name="Kogle M.E."/>
            <person name="Barry K."/>
            <person name="Clum A."/>
            <person name="Na H."/>
            <person name="Ledsgaard L."/>
            <person name="Lin J."/>
            <person name="Lipzen A."/>
            <person name="Kuo A."/>
            <person name="Riley R."/>
            <person name="Mondo S."/>
            <person name="LaButti K."/>
            <person name="Haridas S."/>
            <person name="Pangalinan J."/>
            <person name="Salamov A.A."/>
            <person name="Simmons B.A."/>
            <person name="Magnuson J.K."/>
            <person name="Chen J."/>
            <person name="Drula E."/>
            <person name="Henrissat B."/>
            <person name="Wiebenga A."/>
            <person name="Lubbers R.J."/>
            <person name="Gomes A.C."/>
            <person name="Makela M.R."/>
            <person name="Stajich J."/>
            <person name="Grigoriev I.V."/>
            <person name="Mortensen U.H."/>
            <person name="De vries R.P."/>
            <person name="Baker S.E."/>
            <person name="Andersen M.R."/>
        </authorList>
    </citation>
    <scope>NUCLEOTIDE SEQUENCE [LARGE SCALE GENOMIC DNA]</scope>
    <source>
        <strain evidence="2 3">CBS 600.67</strain>
    </source>
</reference>
<sequence length="65" mass="7119">MYLTITATLPPHSMPISTEAMIGIAAILVASVPIGVSVFKCWKYRTRDNSQGMARYLALHVEIAI</sequence>
<feature type="transmembrane region" description="Helical" evidence="1">
    <location>
        <begin position="20"/>
        <end position="39"/>
    </location>
</feature>
<comment type="caution">
    <text evidence="2">The sequence shown here is derived from an EMBL/GenBank/DDBJ whole genome shotgun (WGS) entry which is preliminary data.</text>
</comment>
<accession>A0ABR4I8J8</accession>
<evidence type="ECO:0000313" key="2">
    <source>
        <dbReference type="EMBL" id="KAL2824063.1"/>
    </source>
</evidence>
<organism evidence="2 3">
    <name type="scientific">Aspergillus cavernicola</name>
    <dbReference type="NCBI Taxonomy" id="176166"/>
    <lineage>
        <taxon>Eukaryota</taxon>
        <taxon>Fungi</taxon>
        <taxon>Dikarya</taxon>
        <taxon>Ascomycota</taxon>
        <taxon>Pezizomycotina</taxon>
        <taxon>Eurotiomycetes</taxon>
        <taxon>Eurotiomycetidae</taxon>
        <taxon>Eurotiales</taxon>
        <taxon>Aspergillaceae</taxon>
        <taxon>Aspergillus</taxon>
        <taxon>Aspergillus subgen. Nidulantes</taxon>
    </lineage>
</organism>
<keyword evidence="3" id="KW-1185">Reference proteome</keyword>
<dbReference type="Proteomes" id="UP001610335">
    <property type="component" value="Unassembled WGS sequence"/>
</dbReference>
<protein>
    <submittedName>
        <fullName evidence="2">Uncharacterized protein</fullName>
    </submittedName>
</protein>
<gene>
    <name evidence="2" type="ORF">BDW59DRAFT_148118</name>
</gene>
<evidence type="ECO:0000313" key="3">
    <source>
        <dbReference type="Proteomes" id="UP001610335"/>
    </source>
</evidence>